<protein>
    <submittedName>
        <fullName evidence="1">Uncharacterized protein</fullName>
    </submittedName>
</protein>
<proteinExistence type="predicted"/>
<comment type="caution">
    <text evidence="1">The sequence shown here is derived from an EMBL/GenBank/DDBJ whole genome shotgun (WGS) entry which is preliminary data.</text>
</comment>
<dbReference type="Proteomes" id="UP000887159">
    <property type="component" value="Unassembled WGS sequence"/>
</dbReference>
<evidence type="ECO:0000313" key="1">
    <source>
        <dbReference type="EMBL" id="GFY04524.1"/>
    </source>
</evidence>
<sequence>MEDKDILEFVLSSKNIIHADPEDENEMNNAAPVPMASEMTSSPETRNPCLRNRYPTQTCTEMETRVGN</sequence>
<keyword evidence="2" id="KW-1185">Reference proteome</keyword>
<dbReference type="AlphaFoldDB" id="A0A8X6VEJ2"/>
<organism evidence="1 2">
    <name type="scientific">Trichonephila clavipes</name>
    <name type="common">Golden silk orbweaver</name>
    <name type="synonym">Nephila clavipes</name>
    <dbReference type="NCBI Taxonomy" id="2585209"/>
    <lineage>
        <taxon>Eukaryota</taxon>
        <taxon>Metazoa</taxon>
        <taxon>Ecdysozoa</taxon>
        <taxon>Arthropoda</taxon>
        <taxon>Chelicerata</taxon>
        <taxon>Arachnida</taxon>
        <taxon>Araneae</taxon>
        <taxon>Araneomorphae</taxon>
        <taxon>Entelegynae</taxon>
        <taxon>Araneoidea</taxon>
        <taxon>Nephilidae</taxon>
        <taxon>Trichonephila</taxon>
    </lineage>
</organism>
<evidence type="ECO:0000313" key="2">
    <source>
        <dbReference type="Proteomes" id="UP000887159"/>
    </source>
</evidence>
<accession>A0A8X6VEJ2</accession>
<dbReference type="EMBL" id="BMAU01021244">
    <property type="protein sequence ID" value="GFY04524.1"/>
    <property type="molecule type" value="Genomic_DNA"/>
</dbReference>
<gene>
    <name evidence="1" type="ORF">TNCV_4416101</name>
</gene>
<name>A0A8X6VEJ2_TRICX</name>
<reference evidence="1" key="1">
    <citation type="submission" date="2020-08" db="EMBL/GenBank/DDBJ databases">
        <title>Multicomponent nature underlies the extraordinary mechanical properties of spider dragline silk.</title>
        <authorList>
            <person name="Kono N."/>
            <person name="Nakamura H."/>
            <person name="Mori M."/>
            <person name="Yoshida Y."/>
            <person name="Ohtoshi R."/>
            <person name="Malay A.D."/>
            <person name="Moran D.A.P."/>
            <person name="Tomita M."/>
            <person name="Numata K."/>
            <person name="Arakawa K."/>
        </authorList>
    </citation>
    <scope>NUCLEOTIDE SEQUENCE</scope>
</reference>